<dbReference type="InterPro" id="IPR003599">
    <property type="entry name" value="Ig_sub"/>
</dbReference>
<feature type="domain" description="Ig-like" evidence="5">
    <location>
        <begin position="1019"/>
        <end position="1108"/>
    </location>
</feature>
<protein>
    <submittedName>
        <fullName evidence="7">Uncharacterized protein LOC114439964</fullName>
    </submittedName>
</protein>
<evidence type="ECO:0000256" key="1">
    <source>
        <dbReference type="ARBA" id="ARBA00023157"/>
    </source>
</evidence>
<dbReference type="PROSITE" id="PS00290">
    <property type="entry name" value="IG_MHC"/>
    <property type="match status" value="2"/>
</dbReference>
<feature type="transmembrane region" description="Helical" evidence="3">
    <location>
        <begin position="1639"/>
        <end position="1662"/>
    </location>
</feature>
<evidence type="ECO:0000313" key="7">
    <source>
        <dbReference type="RefSeq" id="XP_028267982.1"/>
    </source>
</evidence>
<feature type="domain" description="Ig-like" evidence="5">
    <location>
        <begin position="257"/>
        <end position="360"/>
    </location>
</feature>
<feature type="domain" description="Ig-like" evidence="5">
    <location>
        <begin position="1308"/>
        <end position="1412"/>
    </location>
</feature>
<dbReference type="SMART" id="SM00406">
    <property type="entry name" value="IGv"/>
    <property type="match status" value="1"/>
</dbReference>
<dbReference type="InterPro" id="IPR007110">
    <property type="entry name" value="Ig-like_dom"/>
</dbReference>
<feature type="domain" description="Ig-like" evidence="5">
    <location>
        <begin position="614"/>
        <end position="712"/>
    </location>
</feature>
<dbReference type="CDD" id="cd21819">
    <property type="entry name" value="IgC1_CH1_IgM"/>
    <property type="match status" value="1"/>
</dbReference>
<dbReference type="RefSeq" id="XP_028267982.1">
    <property type="nucleotide sequence ID" value="XM_028412181.1"/>
</dbReference>
<gene>
    <name evidence="7" type="primary">LOC114439964</name>
</gene>
<dbReference type="SUPFAM" id="SSF48726">
    <property type="entry name" value="Immunoglobulin"/>
    <property type="match status" value="15"/>
</dbReference>
<dbReference type="Proteomes" id="UP000515145">
    <property type="component" value="Chromosome 8"/>
</dbReference>
<dbReference type="PROSITE" id="PS50835">
    <property type="entry name" value="IG_LIKE"/>
    <property type="match status" value="13"/>
</dbReference>
<keyword evidence="3" id="KW-0472">Membrane</keyword>
<feature type="domain" description="Ig-like" evidence="5">
    <location>
        <begin position="478"/>
        <end position="575"/>
    </location>
</feature>
<organism evidence="6 7">
    <name type="scientific">Parambassis ranga</name>
    <name type="common">Indian glassy fish</name>
    <dbReference type="NCBI Taxonomy" id="210632"/>
    <lineage>
        <taxon>Eukaryota</taxon>
        <taxon>Metazoa</taxon>
        <taxon>Chordata</taxon>
        <taxon>Craniata</taxon>
        <taxon>Vertebrata</taxon>
        <taxon>Euteleostomi</taxon>
        <taxon>Actinopterygii</taxon>
        <taxon>Neopterygii</taxon>
        <taxon>Teleostei</taxon>
        <taxon>Neoteleostei</taxon>
        <taxon>Acanthomorphata</taxon>
        <taxon>Ovalentaria</taxon>
        <taxon>Ambassidae</taxon>
        <taxon>Parambassis</taxon>
    </lineage>
</organism>
<evidence type="ECO:0000256" key="2">
    <source>
        <dbReference type="ARBA" id="ARBA00023319"/>
    </source>
</evidence>
<name>A0A6P7IV22_9TELE</name>
<feature type="domain" description="Ig-like" evidence="5">
    <location>
        <begin position="727"/>
        <end position="809"/>
    </location>
</feature>
<dbReference type="InterPro" id="IPR036179">
    <property type="entry name" value="Ig-like_dom_sf"/>
</dbReference>
<dbReference type="FunFam" id="2.60.40.10:FF:000283">
    <property type="entry name" value="Immunoglobulin kappa constant"/>
    <property type="match status" value="2"/>
</dbReference>
<dbReference type="SMART" id="SM00407">
    <property type="entry name" value="IGc1"/>
    <property type="match status" value="8"/>
</dbReference>
<dbReference type="InterPro" id="IPR003597">
    <property type="entry name" value="Ig_C1-set"/>
</dbReference>
<dbReference type="Pfam" id="PF07686">
    <property type="entry name" value="V-set"/>
    <property type="match status" value="1"/>
</dbReference>
<keyword evidence="3" id="KW-1133">Transmembrane helix</keyword>
<feature type="signal peptide" evidence="4">
    <location>
        <begin position="1"/>
        <end position="29"/>
    </location>
</feature>
<keyword evidence="3" id="KW-0812">Transmembrane</keyword>
<feature type="domain" description="Ig-like" evidence="5">
    <location>
        <begin position="1418"/>
        <end position="1515"/>
    </location>
</feature>
<evidence type="ECO:0000313" key="6">
    <source>
        <dbReference type="Proteomes" id="UP000515145"/>
    </source>
</evidence>
<feature type="domain" description="Ig-like" evidence="5">
    <location>
        <begin position="916"/>
        <end position="1009"/>
    </location>
</feature>
<dbReference type="InterPro" id="IPR050380">
    <property type="entry name" value="Immune_Resp_Modulators"/>
</dbReference>
<dbReference type="OrthoDB" id="9945861at2759"/>
<dbReference type="InterPro" id="IPR003006">
    <property type="entry name" value="Ig/MHC_CS"/>
</dbReference>
<dbReference type="SMART" id="SM00409">
    <property type="entry name" value="IG"/>
    <property type="match status" value="5"/>
</dbReference>
<feature type="chain" id="PRO_5028343467" evidence="4">
    <location>
        <begin position="30"/>
        <end position="1665"/>
    </location>
</feature>
<feature type="domain" description="Ig-like" evidence="5">
    <location>
        <begin position="818"/>
        <end position="911"/>
    </location>
</feature>
<proteinExistence type="predicted"/>
<feature type="domain" description="Ig-like" evidence="5">
    <location>
        <begin position="28"/>
        <end position="125"/>
    </location>
</feature>
<dbReference type="PANTHER" id="PTHR23411">
    <property type="entry name" value="TAPASIN"/>
    <property type="match status" value="1"/>
</dbReference>
<dbReference type="InterPro" id="IPR013106">
    <property type="entry name" value="Ig_V-set"/>
</dbReference>
<dbReference type="FunFam" id="2.60.40.10:FF:002350">
    <property type="entry name" value="Immunoglobulin heavy variable 1-4"/>
    <property type="match status" value="1"/>
</dbReference>
<evidence type="ECO:0000256" key="4">
    <source>
        <dbReference type="SAM" id="SignalP"/>
    </source>
</evidence>
<reference evidence="7" key="1">
    <citation type="submission" date="2025-08" db="UniProtKB">
        <authorList>
            <consortium name="RefSeq"/>
        </authorList>
    </citation>
    <scope>IDENTIFICATION</scope>
</reference>
<dbReference type="InterPro" id="IPR013783">
    <property type="entry name" value="Ig-like_fold"/>
</dbReference>
<dbReference type="Gene3D" id="2.60.40.10">
    <property type="entry name" value="Immunoglobulins"/>
    <property type="match status" value="14"/>
</dbReference>
<evidence type="ECO:0000256" key="3">
    <source>
        <dbReference type="SAM" id="Phobius"/>
    </source>
</evidence>
<keyword evidence="6" id="KW-1185">Reference proteome</keyword>
<accession>A0A6P7IV22</accession>
<evidence type="ECO:0000259" key="5">
    <source>
        <dbReference type="PROSITE" id="PS50835"/>
    </source>
</evidence>
<keyword evidence="2" id="KW-0393">Immunoglobulin domain</keyword>
<dbReference type="Pfam" id="PF07654">
    <property type="entry name" value="C1-set"/>
    <property type="match status" value="8"/>
</dbReference>
<keyword evidence="4" id="KW-0732">Signal</keyword>
<feature type="domain" description="Ig-like" evidence="5">
    <location>
        <begin position="1519"/>
        <end position="1611"/>
    </location>
</feature>
<keyword evidence="1" id="KW-1015">Disulfide bond</keyword>
<dbReference type="CDD" id="cd00098">
    <property type="entry name" value="IgC1"/>
    <property type="match status" value="4"/>
</dbReference>
<feature type="domain" description="Ig-like" evidence="5">
    <location>
        <begin position="1204"/>
        <end position="1302"/>
    </location>
</feature>
<sequence>MCVSEELTSSNMLCAVVMLLLAAGSCVHSVQLIQPDSQVVQPGQTLTITCQVSGYSLTDNSYATGWIRQREGKPMDWIFHMWGGGGLTQNEALKNKFSYSRDTSAGRVTITGQNVQPEDSALYYCVRRPRRLITGGYFDYWGKGTTVTVTSASSSRPSVFPLIPCGSGSGDTVTLGCLATGFSPSPLTFSWTKSGTTLTDFIQYPAVQKDSAYMGVSQVRVRRQDWDNNDSFQCAVTHTAGNSQAIFTKPKPVYISPTVKVYSSFDEGSDASFSCFAKDFSPNNEVEITWLKNGAAIASKVEEVKIVAEGRKDENNTKLYSATSFLSVRPEEWTRDTTFTCVFKGQGPNNAPVYVNDSVSFKDPSSLETGGCPMADVDVEIRGPNIKDLLLNDRSIVTCHVKVNKGQVNNVTWEDEKSKDLLGSKQRKEKNTIEQDFDITYDEWTRGMVRYCVIHHENWVEPLKKVFKKSSGDLVQRPSVFMLNPVEHARKDMVTLTCYVKDFFPQEVFVSWLVDDEAADSKYEFSTTNPVKSNGAFSAYGQLTLSQEQWEQIDVVYSCVVYHQSVANTTKAIVRSIGYRTFEKTNLVNLNMNVPEKCKAHCLCSFSELQVIKPNITLSHEWDGGFGVSPVKLICTLSGFFPKELSVEWQKDNSTLKTKSTETELQSMEGKEKTFTLSSEIIPDLTDWRGGSNFTCKSTHNHTEYSKTTNVCQIPSGTRDSIHVKIPSFKTVMTSTSEVKATCVVRFTVFKPMVTWLLDEREASSVKEEANMTHISSHVTVDVSRWKQLNTVTCRAEHKCFFREERNVTVARPAVTAPSVEIRRSLSDLLKRNSAELVCDITHLSSPDAYVTFQANGRDISEKVFVDLPEGPGLHSVSFSVPESYWTKDTSFTCKVGPDFSSSFPSKSTINMFGDPSVELLLVPGVESGLQKKSSLQKLLCSGRGFNPQIKWFSGFQLKSGSPADISMAADGRVAVTSQLSVPQAEWEKGTVLKCEVSDGSNSVTKNVSLCSVHSGIRPSIHVEIPRFRTVMTSTSEVKATCVVHFSVFKPKVTWLLDKREASSVKEDANMTHISSHVTVDVSRWKQLNTVTCRAKHKCFSREERNVTVARPAVTAPSVEIRRSLSDLLKRNSAELVCDITHLSSPDAYVTFQANGRDISEKVFVDLPEGPGLHSVSFSVPERYWTKDTSFTCKVGPDFSSSFPSKSTINMFGDPSVELLLVPGVESGLQKLLCSGRGFNPQIKWFSGSQLKSGSPADISMAADGRVAVTSQLSVPQAEWEKGTVFTCEVSDRTEPVTKDISLCSVTPASSQIASVFIEGPPLSQVMTSSEVTITCLLVAPRLQDFSITWNVDSKEHNNDHTEPPVSHNNGTETLRSFLNVSADVWRAYKTVSCEAKHRCSKQGYKDQVCRSKVVHPPSVKIMQPSDSELSADVVTLVCLVSGFFPSNILVNWTKDGETVPLSAYINSPAWKNTGNSFYSMSSRMTLTKAEDKRSTYSCVVRHESSETPIEASITDVYASVTYSKPSGFLLQGSNELMCLVSNFSPSSINISWFRDTTALWNYNTTEPHRGPDGKFSIQSYLRLSQIDFLPGMVITCRVEHANTTLFLNISKPDVLEHCDFLDHVMHADVNLDAGAENWHMAIAFLCLFLISIIFGFSATMIKTK</sequence>
<dbReference type="InParanoid" id="A0A6P7IV22"/>
<dbReference type="GeneID" id="114439964"/>
<feature type="domain" description="Ig-like" evidence="5">
    <location>
        <begin position="157"/>
        <end position="248"/>
    </location>
</feature>